<dbReference type="Pfam" id="PF13173">
    <property type="entry name" value="AAA_14"/>
    <property type="match status" value="1"/>
</dbReference>
<dbReference type="EMBL" id="JACOOH010000006">
    <property type="protein sequence ID" value="MBC5622271.1"/>
    <property type="molecule type" value="Genomic_DNA"/>
</dbReference>
<dbReference type="Proteomes" id="UP000646484">
    <property type="component" value="Unassembled WGS sequence"/>
</dbReference>
<evidence type="ECO:0000259" key="1">
    <source>
        <dbReference type="Pfam" id="PF13173"/>
    </source>
</evidence>
<organism evidence="3 4">
    <name type="scientific">Butyricimonas hominis</name>
    <dbReference type="NCBI Taxonomy" id="2763032"/>
    <lineage>
        <taxon>Bacteria</taxon>
        <taxon>Pseudomonadati</taxon>
        <taxon>Bacteroidota</taxon>
        <taxon>Bacteroidia</taxon>
        <taxon>Bacteroidales</taxon>
        <taxon>Odoribacteraceae</taxon>
        <taxon>Butyricimonas</taxon>
    </lineage>
</organism>
<evidence type="ECO:0000313" key="4">
    <source>
        <dbReference type="Proteomes" id="UP000646484"/>
    </source>
</evidence>
<dbReference type="InterPro" id="IPR027417">
    <property type="entry name" value="P-loop_NTPase"/>
</dbReference>
<evidence type="ECO:0000259" key="2">
    <source>
        <dbReference type="Pfam" id="PF13635"/>
    </source>
</evidence>
<evidence type="ECO:0000313" key="3">
    <source>
        <dbReference type="EMBL" id="MBC5622271.1"/>
    </source>
</evidence>
<keyword evidence="3" id="KW-0547">Nucleotide-binding</keyword>
<dbReference type="Pfam" id="PF13635">
    <property type="entry name" value="DUF4143"/>
    <property type="match status" value="1"/>
</dbReference>
<dbReference type="GO" id="GO:0005524">
    <property type="term" value="F:ATP binding"/>
    <property type="evidence" value="ECO:0007669"/>
    <property type="project" value="UniProtKB-KW"/>
</dbReference>
<proteinExistence type="predicted"/>
<feature type="domain" description="DUF4143" evidence="2">
    <location>
        <begin position="226"/>
        <end position="401"/>
    </location>
</feature>
<feature type="domain" description="AAA" evidence="1">
    <location>
        <begin position="23"/>
        <end position="156"/>
    </location>
</feature>
<comment type="caution">
    <text evidence="3">The sequence shown here is derived from an EMBL/GenBank/DDBJ whole genome shotgun (WGS) entry which is preliminary data.</text>
</comment>
<keyword evidence="4" id="KW-1185">Reference proteome</keyword>
<dbReference type="InterPro" id="IPR025420">
    <property type="entry name" value="DUF4143"/>
</dbReference>
<gene>
    <name evidence="3" type="ORF">H8S64_14305</name>
</gene>
<dbReference type="InterPro" id="IPR041682">
    <property type="entry name" value="AAA_14"/>
</dbReference>
<name>A0ABR7D2X2_9BACT</name>
<sequence>MKNVYYPRLIDKYLLEWKNERKHKPLLLRGARQVGKSSAIRQLGKTFKYFVEVNFERDKEIASVFKGNLKPQEIASRLSVFYGLPIVPGETLLFLDEIQTCPEALHSLWFFYEDYTDLHVVAAGSLLEFALKKMTSFGVGRVRSLFMYPMSFDEFLVAMGNEGWVELKQKASPASPVFEALHGKLVECFRDYLMVGGMPESVANWVETRDYLKCQQVQDDIMLAYEDDFSKYEEKADPILLRQTLRSVALQVGCKFVYSNVQGNCRGEKVKGALELLKDAGLIRPVVHTAANGIPLGAEINDKFIKYIFLDSGLLLRLLGMENAGGASEMSKLILVGAASELVNKGRVTEMVAGLELLKYNTPAQRHDLYYWQNLSRGAQAEVDYVIAKDMKVVPLEVKAGTTGSMKSMYQFMANKQLTYGIRTSLENFGALEKVDIIPLYALSNMYR</sequence>
<reference evidence="3 4" key="1">
    <citation type="submission" date="2020-08" db="EMBL/GenBank/DDBJ databases">
        <title>Genome public.</title>
        <authorList>
            <person name="Liu C."/>
            <person name="Sun Q."/>
        </authorList>
    </citation>
    <scope>NUCLEOTIDE SEQUENCE [LARGE SCALE GENOMIC DNA]</scope>
    <source>
        <strain evidence="3 4">NSJ-56</strain>
    </source>
</reference>
<dbReference type="PANTHER" id="PTHR33295:SF7">
    <property type="entry name" value="ATPASE"/>
    <property type="match status" value="1"/>
</dbReference>
<dbReference type="RefSeq" id="WP_186976878.1">
    <property type="nucleotide sequence ID" value="NZ_JACOOH010000006.1"/>
</dbReference>
<dbReference type="PANTHER" id="PTHR33295">
    <property type="entry name" value="ATPASE"/>
    <property type="match status" value="1"/>
</dbReference>
<keyword evidence="3" id="KW-0067">ATP-binding</keyword>
<dbReference type="SUPFAM" id="SSF52540">
    <property type="entry name" value="P-loop containing nucleoside triphosphate hydrolases"/>
    <property type="match status" value="1"/>
</dbReference>
<protein>
    <submittedName>
        <fullName evidence="3">ATP-binding protein</fullName>
    </submittedName>
</protein>
<accession>A0ABR7D2X2</accession>